<keyword evidence="3" id="KW-1185">Reference proteome</keyword>
<dbReference type="GO" id="GO:1990189">
    <property type="term" value="F:protein N-terminal-serine acetyltransferase activity"/>
    <property type="evidence" value="ECO:0007669"/>
    <property type="project" value="TreeGrafter"/>
</dbReference>
<dbReference type="InterPro" id="IPR051908">
    <property type="entry name" value="Ribosomal_N-acetyltransferase"/>
</dbReference>
<feature type="domain" description="N-acetyltransferase" evidence="1">
    <location>
        <begin position="35"/>
        <end position="192"/>
    </location>
</feature>
<evidence type="ECO:0000259" key="1">
    <source>
        <dbReference type="PROSITE" id="PS51186"/>
    </source>
</evidence>
<dbReference type="Gene3D" id="3.40.630.30">
    <property type="match status" value="1"/>
</dbReference>
<dbReference type="Pfam" id="PF13302">
    <property type="entry name" value="Acetyltransf_3"/>
    <property type="match status" value="1"/>
</dbReference>
<evidence type="ECO:0000313" key="2">
    <source>
        <dbReference type="EMBL" id="SOB90052.1"/>
    </source>
</evidence>
<evidence type="ECO:0000313" key="3">
    <source>
        <dbReference type="Proteomes" id="UP000219331"/>
    </source>
</evidence>
<dbReference type="EMBL" id="OBML01000001">
    <property type="protein sequence ID" value="SOB90052.1"/>
    <property type="molecule type" value="Genomic_DNA"/>
</dbReference>
<dbReference type="SUPFAM" id="SSF55729">
    <property type="entry name" value="Acyl-CoA N-acyltransferases (Nat)"/>
    <property type="match status" value="1"/>
</dbReference>
<dbReference type="PANTHER" id="PTHR43441">
    <property type="entry name" value="RIBOSOMAL-PROTEIN-SERINE ACETYLTRANSFERASE"/>
    <property type="match status" value="1"/>
</dbReference>
<organism evidence="2 3">
    <name type="scientific">Stappia indica</name>
    <dbReference type="NCBI Taxonomy" id="538381"/>
    <lineage>
        <taxon>Bacteria</taxon>
        <taxon>Pseudomonadati</taxon>
        <taxon>Pseudomonadota</taxon>
        <taxon>Alphaproteobacteria</taxon>
        <taxon>Hyphomicrobiales</taxon>
        <taxon>Stappiaceae</taxon>
        <taxon>Stappia</taxon>
    </lineage>
</organism>
<dbReference type="FunFam" id="3.40.630.30:FF:000047">
    <property type="entry name" value="Acetyltransferase, GNAT family"/>
    <property type="match status" value="1"/>
</dbReference>
<dbReference type="PANTHER" id="PTHR43441:SF2">
    <property type="entry name" value="FAMILY ACETYLTRANSFERASE, PUTATIVE (AFU_ORTHOLOGUE AFUA_7G00850)-RELATED"/>
    <property type="match status" value="1"/>
</dbReference>
<dbReference type="Proteomes" id="UP000219331">
    <property type="component" value="Unassembled WGS sequence"/>
</dbReference>
<dbReference type="GO" id="GO:0008999">
    <property type="term" value="F:protein-N-terminal-alanine acetyltransferase activity"/>
    <property type="evidence" value="ECO:0007669"/>
    <property type="project" value="TreeGrafter"/>
</dbReference>
<gene>
    <name evidence="2" type="ORF">SAMN05421512_101378</name>
</gene>
<sequence length="237" mass="27238">MIERRNEFGQAIGPDVPDWTARELPPRTIMQGRTCRLEPYEPRHAAGLFAAYREDADGRNWTYLGYGPAATEAEFRQFADATFTSKDPLFHVVVDEASGRELGVASYLRIDPANGVIEVGHINFSPLMQGSVQSTEAMYLMMRRVFDELGYRRYEWKCDALNAPSRRAAGRLGFSYEGTFRQAVVYKGRNRDTAWFSILDSEWRHLRAAFEAWLAPENFDLQGRQIQRLEDIRSQAR</sequence>
<dbReference type="OrthoDB" id="5295305at2"/>
<dbReference type="STRING" id="538381.GCA_001696535_01505"/>
<name>A0A285RCC3_9HYPH</name>
<protein>
    <submittedName>
        <fullName evidence="2">Protein N-acetyltransferase, RimJ/RimL family</fullName>
    </submittedName>
</protein>
<dbReference type="InterPro" id="IPR000182">
    <property type="entry name" value="GNAT_dom"/>
</dbReference>
<accession>A0A285RCC3</accession>
<dbReference type="AlphaFoldDB" id="A0A285RCC3"/>
<proteinExistence type="predicted"/>
<dbReference type="InterPro" id="IPR016181">
    <property type="entry name" value="Acyl_CoA_acyltransferase"/>
</dbReference>
<reference evidence="2 3" key="1">
    <citation type="submission" date="2017-08" db="EMBL/GenBank/DDBJ databases">
        <authorList>
            <person name="de Groot N.N."/>
        </authorList>
    </citation>
    <scope>NUCLEOTIDE SEQUENCE [LARGE SCALE GENOMIC DNA]</scope>
    <source>
        <strain evidence="2 3">USBA 352</strain>
    </source>
</reference>
<dbReference type="RefSeq" id="WP_097173729.1">
    <property type="nucleotide sequence ID" value="NZ_OBML01000001.1"/>
</dbReference>
<dbReference type="PROSITE" id="PS51186">
    <property type="entry name" value="GNAT"/>
    <property type="match status" value="1"/>
</dbReference>
<keyword evidence="2" id="KW-0808">Transferase</keyword>